<keyword evidence="5" id="KW-0813">Transport</keyword>
<evidence type="ECO:0000256" key="1">
    <source>
        <dbReference type="ARBA" id="ARBA00004418"/>
    </source>
</evidence>
<dbReference type="SUPFAM" id="SSF53850">
    <property type="entry name" value="Periplasmic binding protein-like II"/>
    <property type="match status" value="1"/>
</dbReference>
<dbReference type="InterPro" id="IPR006059">
    <property type="entry name" value="SBP"/>
</dbReference>
<dbReference type="InterPro" id="IPR050490">
    <property type="entry name" value="Bact_solute-bd_prot1"/>
</dbReference>
<proteinExistence type="inferred from homology"/>
<dbReference type="PROSITE" id="PS51318">
    <property type="entry name" value="TAT"/>
    <property type="match status" value="1"/>
</dbReference>
<feature type="signal peptide" evidence="4">
    <location>
        <begin position="1"/>
        <end position="34"/>
    </location>
</feature>
<keyword evidence="3" id="KW-0574">Periplasm</keyword>
<keyword evidence="6" id="KW-1185">Reference proteome</keyword>
<comment type="subcellular location">
    <subcellularLocation>
        <location evidence="1">Periplasm</location>
    </subcellularLocation>
</comment>
<comment type="similarity">
    <text evidence="2">Belongs to the bacterial solute-binding protein 1 family.</text>
</comment>
<feature type="chain" id="PRO_5045527806" evidence="4">
    <location>
        <begin position="35"/>
        <end position="434"/>
    </location>
</feature>
<dbReference type="Proteomes" id="UP001237448">
    <property type="component" value="Unassembled WGS sequence"/>
</dbReference>
<dbReference type="Gene3D" id="3.40.190.10">
    <property type="entry name" value="Periplasmic binding protein-like II"/>
    <property type="match status" value="1"/>
</dbReference>
<dbReference type="InterPro" id="IPR006311">
    <property type="entry name" value="TAT_signal"/>
</dbReference>
<keyword evidence="5" id="KW-0762">Sugar transport</keyword>
<reference evidence="5 6" key="1">
    <citation type="submission" date="2023-07" db="EMBL/GenBank/DDBJ databases">
        <title>Genomic Encyclopedia of Type Strains, Phase IV (KMG-IV): sequencing the most valuable type-strain genomes for metagenomic binning, comparative biology and taxonomic classification.</title>
        <authorList>
            <person name="Goeker M."/>
        </authorList>
    </citation>
    <scope>NUCLEOTIDE SEQUENCE [LARGE SCALE GENOMIC DNA]</scope>
    <source>
        <strain evidence="5 6">DSM 5896</strain>
    </source>
</reference>
<sequence length="434" mass="49087">MDKSLERYLLSRRSVLKGAAALSASTMLGRSAMAAPSAPLTFIGWQYQPQIVEENVDIFKKLYDENVTYELVSGDYHPVVETKLTGGQHIDMLYAEEDHIARWHAADWTRDLEGLPDIDAIKAGMFPVSVESMSLPDGKLAGLPYYAGHNAFIYNEEHLQKAGIAAPPDSWDSLIDACRKLKKDGISDAPYNSAWGQKWPELSWSLFSCWYAEGAPVFDDKNDFVADEALRKVLETHRTLYKEQLVTPDIMTLPNEGVPSYATGRHTFMILHDYDQKVANDPKFSKAAGKVKNALMPGKTHSTFAWTAVYMMGAQPVDVDRVWQLLRFFGGKSKDGQYHVIKRWALEFGLGSAYKEVMADPEIASSFSKWRDIDITKKQLELGTSRKVAKNIWFPEWDLFMMQNVQEYIRGNGSTDQLIEQLSSKVADLKKQYQ</sequence>
<keyword evidence="4" id="KW-0732">Signal</keyword>
<name>A0ABU0FE83_9HYPH</name>
<dbReference type="RefSeq" id="WP_307427565.1">
    <property type="nucleotide sequence ID" value="NZ_JAUSVK010000001.1"/>
</dbReference>
<dbReference type="Pfam" id="PF01547">
    <property type="entry name" value="SBP_bac_1"/>
    <property type="match status" value="1"/>
</dbReference>
<dbReference type="PANTHER" id="PTHR43649">
    <property type="entry name" value="ARABINOSE-BINDING PROTEIN-RELATED"/>
    <property type="match status" value="1"/>
</dbReference>
<comment type="caution">
    <text evidence="5">The sequence shown here is derived from an EMBL/GenBank/DDBJ whole genome shotgun (WGS) entry which is preliminary data.</text>
</comment>
<accession>A0ABU0FE83</accession>
<evidence type="ECO:0000313" key="5">
    <source>
        <dbReference type="EMBL" id="MDQ0392917.1"/>
    </source>
</evidence>
<dbReference type="EMBL" id="JAUSVK010000001">
    <property type="protein sequence ID" value="MDQ0392917.1"/>
    <property type="molecule type" value="Genomic_DNA"/>
</dbReference>
<dbReference type="PANTHER" id="PTHR43649:SF12">
    <property type="entry name" value="DIACETYLCHITOBIOSE BINDING PROTEIN DASA"/>
    <property type="match status" value="1"/>
</dbReference>
<evidence type="ECO:0000256" key="4">
    <source>
        <dbReference type="SAM" id="SignalP"/>
    </source>
</evidence>
<protein>
    <submittedName>
        <fullName evidence="5">Multiple sugar transport system substrate-binding protein</fullName>
    </submittedName>
</protein>
<evidence type="ECO:0000256" key="2">
    <source>
        <dbReference type="ARBA" id="ARBA00008520"/>
    </source>
</evidence>
<gene>
    <name evidence="5" type="ORF">J3R73_002709</name>
</gene>
<organism evidence="5 6">
    <name type="scientific">Labrys monachus</name>
    <dbReference type="NCBI Taxonomy" id="217067"/>
    <lineage>
        <taxon>Bacteria</taxon>
        <taxon>Pseudomonadati</taxon>
        <taxon>Pseudomonadota</taxon>
        <taxon>Alphaproteobacteria</taxon>
        <taxon>Hyphomicrobiales</taxon>
        <taxon>Xanthobacteraceae</taxon>
        <taxon>Labrys</taxon>
    </lineage>
</organism>
<evidence type="ECO:0000313" key="6">
    <source>
        <dbReference type="Proteomes" id="UP001237448"/>
    </source>
</evidence>
<evidence type="ECO:0000256" key="3">
    <source>
        <dbReference type="ARBA" id="ARBA00022764"/>
    </source>
</evidence>